<proteinExistence type="predicted"/>
<dbReference type="Proteomes" id="UP000240739">
    <property type="component" value="Unassembled WGS sequence"/>
</dbReference>
<dbReference type="GO" id="GO:0016491">
    <property type="term" value="F:oxidoreductase activity"/>
    <property type="evidence" value="ECO:0007669"/>
    <property type="project" value="InterPro"/>
</dbReference>
<dbReference type="InterPro" id="IPR001853">
    <property type="entry name" value="DSBA-like_thioredoxin_dom"/>
</dbReference>
<evidence type="ECO:0000259" key="1">
    <source>
        <dbReference type="Pfam" id="PF01323"/>
    </source>
</evidence>
<dbReference type="EMBL" id="PYYB01000001">
    <property type="protein sequence ID" value="PTL60236.1"/>
    <property type="molecule type" value="Genomic_DNA"/>
</dbReference>
<gene>
    <name evidence="2" type="ORF">C7Y72_11600</name>
</gene>
<organism evidence="2 3">
    <name type="scientific">Paraconexibacter algicola</name>
    <dbReference type="NCBI Taxonomy" id="2133960"/>
    <lineage>
        <taxon>Bacteria</taxon>
        <taxon>Bacillati</taxon>
        <taxon>Actinomycetota</taxon>
        <taxon>Thermoleophilia</taxon>
        <taxon>Solirubrobacterales</taxon>
        <taxon>Paraconexibacteraceae</taxon>
        <taxon>Paraconexibacter</taxon>
    </lineage>
</organism>
<name>A0A2T4ULX0_9ACTN</name>
<dbReference type="SUPFAM" id="SSF52833">
    <property type="entry name" value="Thioredoxin-like"/>
    <property type="match status" value="1"/>
</dbReference>
<comment type="caution">
    <text evidence="2">The sequence shown here is derived from an EMBL/GenBank/DDBJ whole genome shotgun (WGS) entry which is preliminary data.</text>
</comment>
<evidence type="ECO:0000313" key="2">
    <source>
        <dbReference type="EMBL" id="PTL60236.1"/>
    </source>
</evidence>
<dbReference type="InterPro" id="IPR036249">
    <property type="entry name" value="Thioredoxin-like_sf"/>
</dbReference>
<evidence type="ECO:0000313" key="3">
    <source>
        <dbReference type="Proteomes" id="UP000240739"/>
    </source>
</evidence>
<sequence>MGVAAIGSRRQTVGDVINLAERRARRGSEPLATVPEYVAEADVVLPAIGRFDGHATGPYGTAARRPVTFYFDPASPEAYLAAERVDRAGPAVTWVPVGALGVAAPAAQEARRRTIAARAAALRLPLVWPDPSPGSVRAIRVATLAAEHGALPAFALAAGRLAYCGGYDLDDPEILAEAAAAAGLGVDAVLRAAGDALRDVAPQRTAAALASRGADVLPCFEVGGTLFHGEARLPEALAAARTPARPRPRSH</sequence>
<dbReference type="Pfam" id="PF01323">
    <property type="entry name" value="DSBA"/>
    <property type="match status" value="1"/>
</dbReference>
<feature type="domain" description="DSBA-like thioredoxin" evidence="1">
    <location>
        <begin position="67"/>
        <end position="234"/>
    </location>
</feature>
<reference evidence="2 3" key="1">
    <citation type="submission" date="2018-03" db="EMBL/GenBank/DDBJ databases">
        <title>Aquarubrobacter algicola gen. nov., sp. nov., a novel actinobacterium isolated from shallow eutrophic lake during the end of cyanobacterial harmful algal blooms.</title>
        <authorList>
            <person name="Chun S.J."/>
        </authorList>
    </citation>
    <scope>NUCLEOTIDE SEQUENCE [LARGE SCALE GENOMIC DNA]</scope>
    <source>
        <strain evidence="2 3">Seoho-28</strain>
    </source>
</reference>
<protein>
    <recommendedName>
        <fullName evidence="1">DSBA-like thioredoxin domain-containing protein</fullName>
    </recommendedName>
</protein>
<dbReference type="AlphaFoldDB" id="A0A2T4ULX0"/>
<keyword evidence="3" id="KW-1185">Reference proteome</keyword>
<dbReference type="Gene3D" id="3.40.30.10">
    <property type="entry name" value="Glutaredoxin"/>
    <property type="match status" value="1"/>
</dbReference>
<accession>A0A2T4ULX0</accession>